<gene>
    <name evidence="1" type="ORF">KDW_31210</name>
</gene>
<organism evidence="1 2">
    <name type="scientific">Dictyobacter vulcani</name>
    <dbReference type="NCBI Taxonomy" id="2607529"/>
    <lineage>
        <taxon>Bacteria</taxon>
        <taxon>Bacillati</taxon>
        <taxon>Chloroflexota</taxon>
        <taxon>Ktedonobacteria</taxon>
        <taxon>Ktedonobacterales</taxon>
        <taxon>Dictyobacteraceae</taxon>
        <taxon>Dictyobacter</taxon>
    </lineage>
</organism>
<protein>
    <submittedName>
        <fullName evidence="1">Uncharacterized protein</fullName>
    </submittedName>
</protein>
<dbReference type="AlphaFoldDB" id="A0A5J4KS91"/>
<dbReference type="EMBL" id="BKZW01000001">
    <property type="protein sequence ID" value="GER88959.1"/>
    <property type="molecule type" value="Genomic_DNA"/>
</dbReference>
<proteinExistence type="predicted"/>
<name>A0A5J4KS91_9CHLR</name>
<sequence length="140" mass="16117">MTVMNTHNDGQLFGPTLSGKHYLSLNYHRSRTSTGGKKSLWDPNISRDTEYNIFCTADKKNWQDNKGDYWGIHNQAKTSLGTENEIICKFPHPTNQQDPWHGYPLHTYSARPSDDFVRKFWADTNEISRGMAKKIVKGLI</sequence>
<comment type="caution">
    <text evidence="1">The sequence shown here is derived from an EMBL/GenBank/DDBJ whole genome shotgun (WGS) entry which is preliminary data.</text>
</comment>
<accession>A0A5J4KS91</accession>
<evidence type="ECO:0000313" key="1">
    <source>
        <dbReference type="EMBL" id="GER88959.1"/>
    </source>
</evidence>
<reference evidence="1 2" key="1">
    <citation type="submission" date="2019-10" db="EMBL/GenBank/DDBJ databases">
        <title>Dictyobacter vulcani sp. nov., within the class Ktedonobacteria, isolated from soil of volcanic Mt. Zao.</title>
        <authorList>
            <person name="Zheng Y."/>
            <person name="Wang C.M."/>
            <person name="Sakai Y."/>
            <person name="Abe K."/>
            <person name="Yokota A."/>
            <person name="Yabe S."/>
        </authorList>
    </citation>
    <scope>NUCLEOTIDE SEQUENCE [LARGE SCALE GENOMIC DNA]</scope>
    <source>
        <strain evidence="1 2">W12</strain>
    </source>
</reference>
<keyword evidence="2" id="KW-1185">Reference proteome</keyword>
<dbReference type="Proteomes" id="UP000326912">
    <property type="component" value="Unassembled WGS sequence"/>
</dbReference>
<evidence type="ECO:0000313" key="2">
    <source>
        <dbReference type="Proteomes" id="UP000326912"/>
    </source>
</evidence>
<dbReference type="RefSeq" id="WP_151756792.1">
    <property type="nucleotide sequence ID" value="NZ_BKZW01000001.1"/>
</dbReference>